<evidence type="ECO:0000313" key="2">
    <source>
        <dbReference type="Proteomes" id="UP000178912"/>
    </source>
</evidence>
<proteinExistence type="predicted"/>
<keyword evidence="2" id="KW-1185">Reference proteome</keyword>
<dbReference type="OrthoDB" id="5425890at2759"/>
<evidence type="ECO:0008006" key="3">
    <source>
        <dbReference type="Google" id="ProtNLM"/>
    </source>
</evidence>
<dbReference type="AlphaFoldDB" id="A0A1E1LTN8"/>
<dbReference type="EMBL" id="FJUX01000215">
    <property type="protein sequence ID" value="CZT13824.1"/>
    <property type="molecule type" value="Genomic_DNA"/>
</dbReference>
<evidence type="ECO:0000313" key="1">
    <source>
        <dbReference type="EMBL" id="CZT13824.1"/>
    </source>
</evidence>
<sequence length="231" mass="25901">MRYQKRSNVPISTLNHRALGRPSIEAKARRRSTIHNEAINPPNKNWARGFQKRHLELKSRRLQAMGWKRPDNNIHDKIVHWFDVIEKVLRDPAILPENVYNMDEMGVMLCMLASITVLVSRDDLRDYRGAAVKPTMVTAIECMSANGRSLLPMIICSSIDGGTGHSSIIRRSTTRNLVHMFQVLQVFDTTCLVEGIVAFVLKEELLATQLASRDGIGYPVVSGSPVISPSA</sequence>
<gene>
    <name evidence="1" type="ORF">RAG0_17315</name>
</gene>
<name>A0A1E1LTN8_9HELO</name>
<reference evidence="2" key="1">
    <citation type="submission" date="2016-03" db="EMBL/GenBank/DDBJ databases">
        <authorList>
            <person name="Guldener U."/>
        </authorList>
    </citation>
    <scope>NUCLEOTIDE SEQUENCE [LARGE SCALE GENOMIC DNA]</scope>
    <source>
        <strain evidence="2">04CH-RAC-A.6.1</strain>
    </source>
</reference>
<accession>A0A1E1LTN8</accession>
<dbReference type="Proteomes" id="UP000178912">
    <property type="component" value="Unassembled WGS sequence"/>
</dbReference>
<protein>
    <recommendedName>
        <fullName evidence="3">HTH CENPB-type domain-containing protein</fullName>
    </recommendedName>
</protein>
<organism evidence="1 2">
    <name type="scientific">Rhynchosporium agropyri</name>
    <dbReference type="NCBI Taxonomy" id="914238"/>
    <lineage>
        <taxon>Eukaryota</taxon>
        <taxon>Fungi</taxon>
        <taxon>Dikarya</taxon>
        <taxon>Ascomycota</taxon>
        <taxon>Pezizomycotina</taxon>
        <taxon>Leotiomycetes</taxon>
        <taxon>Helotiales</taxon>
        <taxon>Ploettnerulaceae</taxon>
        <taxon>Rhynchosporium</taxon>
    </lineage>
</organism>